<keyword evidence="1" id="KW-0472">Membrane</keyword>
<evidence type="ECO:0000256" key="1">
    <source>
        <dbReference type="SAM" id="Phobius"/>
    </source>
</evidence>
<evidence type="ECO:0000313" key="4">
    <source>
        <dbReference type="Proteomes" id="UP000228528"/>
    </source>
</evidence>
<dbReference type="Proteomes" id="UP000228528">
    <property type="component" value="Unassembled WGS sequence"/>
</dbReference>
<sequence>MKTKYKTSPKDFFLHLLMIITLYGSAISIITILFQIINITIPDLLDYQYGPYDSSVSIIRSAVATLIVMFPVYLGTMKHLGKEYKANPEKRSLPIRKWLIYLTIFIGSIVYMVDLISIIRSFLEGEVTLRFILKALSILMVVGSILFYYIRDLKQHNVS</sequence>
<dbReference type="AlphaFoldDB" id="A0A2M6P1B3"/>
<dbReference type="EMBL" id="PFBW01000092">
    <property type="protein sequence ID" value="PIR77506.1"/>
    <property type="molecule type" value="Genomic_DNA"/>
</dbReference>
<evidence type="ECO:0000259" key="2">
    <source>
        <dbReference type="Pfam" id="PF18920"/>
    </source>
</evidence>
<dbReference type="InterPro" id="IPR043728">
    <property type="entry name" value="DUF5671"/>
</dbReference>
<proteinExistence type="predicted"/>
<feature type="domain" description="DUF5671" evidence="2">
    <location>
        <begin position="11"/>
        <end position="145"/>
    </location>
</feature>
<feature type="transmembrane region" description="Helical" evidence="1">
    <location>
        <begin position="12"/>
        <end position="37"/>
    </location>
</feature>
<organism evidence="3 4">
    <name type="scientific">Candidatus Magasanikbacteria bacterium CG10_big_fil_rev_8_21_14_0_10_38_6</name>
    <dbReference type="NCBI Taxonomy" id="1974647"/>
    <lineage>
        <taxon>Bacteria</taxon>
        <taxon>Candidatus Magasanikiibacteriota</taxon>
    </lineage>
</organism>
<feature type="transmembrane region" description="Helical" evidence="1">
    <location>
        <begin position="57"/>
        <end position="77"/>
    </location>
</feature>
<feature type="transmembrane region" description="Helical" evidence="1">
    <location>
        <begin position="131"/>
        <end position="150"/>
    </location>
</feature>
<reference evidence="4" key="1">
    <citation type="submission" date="2017-09" db="EMBL/GenBank/DDBJ databases">
        <title>Depth-based differentiation of microbial function through sediment-hosted aquifers and enrichment of novel symbionts in the deep terrestrial subsurface.</title>
        <authorList>
            <person name="Probst A.J."/>
            <person name="Ladd B."/>
            <person name="Jarett J.K."/>
            <person name="Geller-Mcgrath D.E."/>
            <person name="Sieber C.M.K."/>
            <person name="Emerson J.B."/>
            <person name="Anantharaman K."/>
            <person name="Thomas B.C."/>
            <person name="Malmstrom R."/>
            <person name="Stieglmeier M."/>
            <person name="Klingl A."/>
            <person name="Woyke T."/>
            <person name="Ryan C.M."/>
            <person name="Banfield J.F."/>
        </authorList>
    </citation>
    <scope>NUCLEOTIDE SEQUENCE [LARGE SCALE GENOMIC DNA]</scope>
</reference>
<feature type="transmembrane region" description="Helical" evidence="1">
    <location>
        <begin position="98"/>
        <end position="119"/>
    </location>
</feature>
<evidence type="ECO:0000313" key="3">
    <source>
        <dbReference type="EMBL" id="PIR77506.1"/>
    </source>
</evidence>
<protein>
    <recommendedName>
        <fullName evidence="2">DUF5671 domain-containing protein</fullName>
    </recommendedName>
</protein>
<comment type="caution">
    <text evidence="3">The sequence shown here is derived from an EMBL/GenBank/DDBJ whole genome shotgun (WGS) entry which is preliminary data.</text>
</comment>
<keyword evidence="1" id="KW-1133">Transmembrane helix</keyword>
<accession>A0A2M6P1B3</accession>
<dbReference type="Pfam" id="PF18920">
    <property type="entry name" value="DUF5671"/>
    <property type="match status" value="1"/>
</dbReference>
<name>A0A2M6P1B3_9BACT</name>
<keyword evidence="1" id="KW-0812">Transmembrane</keyword>
<gene>
    <name evidence="3" type="ORF">COU30_02060</name>
</gene>